<dbReference type="AlphaFoldDB" id="A0A2Y9QRN1"/>
<reference evidence="7" key="1">
    <citation type="submission" date="2025-08" db="UniProtKB">
        <authorList>
            <consortium name="RefSeq"/>
        </authorList>
    </citation>
    <scope>IDENTIFICATION</scope>
</reference>
<evidence type="ECO:0000256" key="2">
    <source>
        <dbReference type="ARBA" id="ARBA00017339"/>
    </source>
</evidence>
<gene>
    <name evidence="7" type="primary">LOC105756169</name>
</gene>
<evidence type="ECO:0000313" key="7">
    <source>
        <dbReference type="RefSeq" id="XP_023584692.1"/>
    </source>
</evidence>
<evidence type="ECO:0000256" key="1">
    <source>
        <dbReference type="ARBA" id="ARBA00006292"/>
    </source>
</evidence>
<dbReference type="RefSeq" id="XP_023584692.1">
    <property type="nucleotide sequence ID" value="XM_023728924.1"/>
</dbReference>
<keyword evidence="6" id="KW-1185">Reference proteome</keyword>
<evidence type="ECO:0000256" key="5">
    <source>
        <dbReference type="ARBA" id="ARBA00023180"/>
    </source>
</evidence>
<dbReference type="KEGG" id="tmu:105756169"/>
<protein>
    <recommendedName>
        <fullName evidence="2">Glycosylation-dependent cell adhesion molecule 1</fullName>
    </recommendedName>
</protein>
<accession>A0A2Y9QRN1</accession>
<comment type="similarity">
    <text evidence="1">Belongs to the PP3/GlyCAM-1 family.</text>
</comment>
<organism evidence="6 7">
    <name type="scientific">Trichechus manatus latirostris</name>
    <name type="common">Florida manatee</name>
    <dbReference type="NCBI Taxonomy" id="127582"/>
    <lineage>
        <taxon>Eukaryota</taxon>
        <taxon>Metazoa</taxon>
        <taxon>Chordata</taxon>
        <taxon>Craniata</taxon>
        <taxon>Vertebrata</taxon>
        <taxon>Euteleostomi</taxon>
        <taxon>Mammalia</taxon>
        <taxon>Eutheria</taxon>
        <taxon>Afrotheria</taxon>
        <taxon>Sirenia</taxon>
        <taxon>Trichechidae</taxon>
        <taxon>Trichechus</taxon>
    </lineage>
</organism>
<dbReference type="InParanoid" id="A0A2Y9QRN1"/>
<dbReference type="Pfam" id="PF05242">
    <property type="entry name" value="GLYCAM-1"/>
    <property type="match status" value="1"/>
</dbReference>
<feature type="non-terminal residue" evidence="7">
    <location>
        <position position="1"/>
    </location>
</feature>
<dbReference type="GeneID" id="105756169"/>
<sequence>YSTGELLLTVSSLSLPLTASISLVPAAQFILISHPRKDHDSSEDLSKELLISREDLLSEEDVVIHPPGDQKSQQPELLHPIPQEDSFRNTELQLEETTERKLAKLDHEIRKNLDKTVKETMDNLKHLFPHACEVMRP</sequence>
<dbReference type="InterPro" id="IPR007906">
    <property type="entry name" value="GLYCAM-1"/>
</dbReference>
<name>A0A2Y9QRN1_TRIMA</name>
<dbReference type="Proteomes" id="UP000248480">
    <property type="component" value="Unplaced"/>
</dbReference>
<proteinExistence type="inferred from homology"/>
<keyword evidence="3" id="KW-0597">Phosphoprotein</keyword>
<evidence type="ECO:0000256" key="4">
    <source>
        <dbReference type="ARBA" id="ARBA00022729"/>
    </source>
</evidence>
<keyword evidence="4" id="KW-0732">Signal</keyword>
<evidence type="ECO:0000256" key="3">
    <source>
        <dbReference type="ARBA" id="ARBA00022553"/>
    </source>
</evidence>
<dbReference type="STRING" id="127582.A0A2Y9QRN1"/>
<keyword evidence="5" id="KW-0325">Glycoprotein</keyword>
<evidence type="ECO:0000313" key="6">
    <source>
        <dbReference type="Proteomes" id="UP000248480"/>
    </source>
</evidence>